<reference evidence="2" key="1">
    <citation type="submission" date="2020-06" db="EMBL/GenBank/DDBJ databases">
        <authorList>
            <consortium name="Plant Systems Biology data submission"/>
        </authorList>
    </citation>
    <scope>NUCLEOTIDE SEQUENCE</scope>
    <source>
        <strain evidence="2">D6</strain>
    </source>
</reference>
<dbReference type="SUPFAM" id="SSF53474">
    <property type="entry name" value="alpha/beta-Hydrolases"/>
    <property type="match status" value="1"/>
</dbReference>
<keyword evidence="3" id="KW-1185">Reference proteome</keyword>
<dbReference type="InterPro" id="IPR002921">
    <property type="entry name" value="Fungal_lipase-type"/>
</dbReference>
<evidence type="ECO:0000313" key="2">
    <source>
        <dbReference type="EMBL" id="CAB9501093.1"/>
    </source>
</evidence>
<evidence type="ECO:0000259" key="1">
    <source>
        <dbReference type="Pfam" id="PF01764"/>
    </source>
</evidence>
<dbReference type="Proteomes" id="UP001153069">
    <property type="component" value="Unassembled WGS sequence"/>
</dbReference>
<proteinExistence type="predicted"/>
<dbReference type="AlphaFoldDB" id="A0A9N8DDP5"/>
<dbReference type="GO" id="GO:0006629">
    <property type="term" value="P:lipid metabolic process"/>
    <property type="evidence" value="ECO:0007669"/>
    <property type="project" value="InterPro"/>
</dbReference>
<dbReference type="EMBL" id="CAICTM010000098">
    <property type="protein sequence ID" value="CAB9501093.1"/>
    <property type="molecule type" value="Genomic_DNA"/>
</dbReference>
<organism evidence="2 3">
    <name type="scientific">Seminavis robusta</name>
    <dbReference type="NCBI Taxonomy" id="568900"/>
    <lineage>
        <taxon>Eukaryota</taxon>
        <taxon>Sar</taxon>
        <taxon>Stramenopiles</taxon>
        <taxon>Ochrophyta</taxon>
        <taxon>Bacillariophyta</taxon>
        <taxon>Bacillariophyceae</taxon>
        <taxon>Bacillariophycidae</taxon>
        <taxon>Naviculales</taxon>
        <taxon>Naviculaceae</taxon>
        <taxon>Seminavis</taxon>
    </lineage>
</organism>
<accession>A0A9N8DDP5</accession>
<dbReference type="InterPro" id="IPR029058">
    <property type="entry name" value="AB_hydrolase_fold"/>
</dbReference>
<dbReference type="Pfam" id="PF01764">
    <property type="entry name" value="Lipase_3"/>
    <property type="match status" value="1"/>
</dbReference>
<sequence length="224" mass="24839">MGTDPCNLFDQFQNIWPFSTCVPNSDCAVRSGYYNAYYNSYYKKMRHAVTSCVESCGAGVQCPLILHGHSQGGSIATIASIDLREYNPITMTFGTPRAILKSDACTPCNILDTSRHYRFINTIDGRYDERVMNNLFCNYRQVGNAILLDNDNSPTIATVGLDNDLIRSPTDVGIHDQLIYTERINAIADPGCFPIPLTNWPAGHWCSEGDECASGNCQDRLVCV</sequence>
<feature type="domain" description="Fungal lipase-type" evidence="1">
    <location>
        <begin position="7"/>
        <end position="98"/>
    </location>
</feature>
<protein>
    <recommendedName>
        <fullName evidence="1">Fungal lipase-type domain-containing protein</fullName>
    </recommendedName>
</protein>
<dbReference type="Gene3D" id="3.40.50.1820">
    <property type="entry name" value="alpha/beta hydrolase"/>
    <property type="match status" value="1"/>
</dbReference>
<gene>
    <name evidence="2" type="ORF">SEMRO_99_G051000.1</name>
</gene>
<comment type="caution">
    <text evidence="2">The sequence shown here is derived from an EMBL/GenBank/DDBJ whole genome shotgun (WGS) entry which is preliminary data.</text>
</comment>
<dbReference type="OrthoDB" id="55421at2759"/>
<evidence type="ECO:0000313" key="3">
    <source>
        <dbReference type="Proteomes" id="UP001153069"/>
    </source>
</evidence>
<name>A0A9N8DDP5_9STRA</name>